<gene>
    <name evidence="2" type="ORF">SCHCODRAFT_108987</name>
</gene>
<keyword evidence="3" id="KW-1185">Reference proteome</keyword>
<organism evidence="3">
    <name type="scientific">Schizophyllum commune (strain H4-8 / FGSC 9210)</name>
    <name type="common">Split gill fungus</name>
    <dbReference type="NCBI Taxonomy" id="578458"/>
    <lineage>
        <taxon>Eukaryota</taxon>
        <taxon>Fungi</taxon>
        <taxon>Dikarya</taxon>
        <taxon>Basidiomycota</taxon>
        <taxon>Agaricomycotina</taxon>
        <taxon>Agaricomycetes</taxon>
        <taxon>Agaricomycetidae</taxon>
        <taxon>Agaricales</taxon>
        <taxon>Schizophyllaceae</taxon>
        <taxon>Schizophyllum</taxon>
    </lineage>
</organism>
<evidence type="ECO:0000313" key="3">
    <source>
        <dbReference type="Proteomes" id="UP000007431"/>
    </source>
</evidence>
<dbReference type="GeneID" id="9596282"/>
<sequence>MPPSSPQGPVSCVRDHPPDEVCEECPLRDTGGQLVARQQQVPTGPLSAMFGVAKGISALAQFLRTTGVYGKAGSLSRQGKDKDETPSQEPRDPKEGGAKGDNQP</sequence>
<dbReference type="AlphaFoldDB" id="D8Q4T1"/>
<dbReference type="KEGG" id="scm:SCHCO_02626259"/>
<dbReference type="RefSeq" id="XP_003031745.1">
    <property type="nucleotide sequence ID" value="XM_003031699.1"/>
</dbReference>
<evidence type="ECO:0000256" key="1">
    <source>
        <dbReference type="SAM" id="MobiDB-lite"/>
    </source>
</evidence>
<feature type="region of interest" description="Disordered" evidence="1">
    <location>
        <begin position="69"/>
        <end position="104"/>
    </location>
</feature>
<name>D8Q4T1_SCHCM</name>
<dbReference type="VEuPathDB" id="FungiDB:SCHCODRAFT_02626259"/>
<dbReference type="Proteomes" id="UP000007431">
    <property type="component" value="Unassembled WGS sequence"/>
</dbReference>
<protein>
    <submittedName>
        <fullName evidence="2">Expressed protein</fullName>
    </submittedName>
</protein>
<dbReference type="OrthoDB" id="10277678at2759"/>
<dbReference type="HOGENOM" id="CLU_2251617_0_0_1"/>
<accession>D8Q4T1</accession>
<reference evidence="2 3" key="1">
    <citation type="journal article" date="2010" name="Nat. Biotechnol.">
        <title>Genome sequence of the model mushroom Schizophyllum commune.</title>
        <authorList>
            <person name="Ohm R.A."/>
            <person name="de Jong J.F."/>
            <person name="Lugones L.G."/>
            <person name="Aerts A."/>
            <person name="Kothe E."/>
            <person name="Stajich J.E."/>
            <person name="de Vries R.P."/>
            <person name="Record E."/>
            <person name="Levasseur A."/>
            <person name="Baker S.E."/>
            <person name="Bartholomew K.A."/>
            <person name="Coutinho P.M."/>
            <person name="Erdmann S."/>
            <person name="Fowler T.J."/>
            <person name="Gathman A.C."/>
            <person name="Lombard V."/>
            <person name="Henrissat B."/>
            <person name="Knabe N."/>
            <person name="Kuees U."/>
            <person name="Lilly W.W."/>
            <person name="Lindquist E."/>
            <person name="Lucas S."/>
            <person name="Magnuson J.K."/>
            <person name="Piumi F."/>
            <person name="Raudaskoski M."/>
            <person name="Salamov A."/>
            <person name="Schmutz J."/>
            <person name="Schwarze F.W.M.R."/>
            <person name="vanKuyk P.A."/>
            <person name="Horton J.S."/>
            <person name="Grigoriev I.V."/>
            <person name="Woesten H.A.B."/>
        </authorList>
    </citation>
    <scope>NUCLEOTIDE SEQUENCE [LARGE SCALE GENOMIC DNA]</scope>
    <source>
        <strain evidence="3">H4-8 / FGSC 9210</strain>
    </source>
</reference>
<evidence type="ECO:0000313" key="2">
    <source>
        <dbReference type="EMBL" id="EFI96842.1"/>
    </source>
</evidence>
<dbReference type="InParanoid" id="D8Q4T1"/>
<proteinExistence type="predicted"/>
<feature type="non-terminal residue" evidence="2">
    <location>
        <position position="104"/>
    </location>
</feature>
<feature type="compositionally biased region" description="Basic and acidic residues" evidence="1">
    <location>
        <begin position="78"/>
        <end position="98"/>
    </location>
</feature>
<dbReference type="EMBL" id="GL377306">
    <property type="protein sequence ID" value="EFI96842.1"/>
    <property type="molecule type" value="Genomic_DNA"/>
</dbReference>